<dbReference type="Proteomes" id="UP001301958">
    <property type="component" value="Unassembled WGS sequence"/>
</dbReference>
<evidence type="ECO:0000313" key="2">
    <source>
        <dbReference type="Proteomes" id="UP001301958"/>
    </source>
</evidence>
<accession>A0AAN7BMX7</accession>
<sequence length="476" mass="53405">MNPEELGKVLLHIQKEMYPCETLESAMGNLWYTMARIGRMPTGTLMLLKERVISDWESVWVSIRDGLIATRHLSPSEHSGSYMEELYMFFHLYRIHSPDRFQRDYTSPRYWSRMPPVISITLMVPPAKWRHLNIDDQSLQCAVEEVGRKVGSSCLLIPTWTLLEDPETAKIEFGTGPSSLGDPEVIYKVNLHDQEHVYVTSNLPNGDGTLRLRGYTKLPAPPVAAEDQLVLTTVHVGTTARPEAVFLNKFTAKANILSSSLRDALERGGEVKVIPLPPCTFSITIGHENPFLVSFTAPAIARTMKARPSFGTITGFTWPMHFFNTGTGTFAPHLWVAPYLSLPKLPIVDISKFNREFLTWYPMALTTSCREKQAHRGSRITIIGSLQQPAHCFADKLVHVPNVFPRVPADRSNVFGISTGEPTASLHMLFLVSALRLDLANGGVVLDAAVLPLESHSYQRRKGIMRQNVDLEELEM</sequence>
<comment type="caution">
    <text evidence="1">The sequence shown here is derived from an EMBL/GenBank/DDBJ whole genome shotgun (WGS) entry which is preliminary data.</text>
</comment>
<proteinExistence type="predicted"/>
<reference evidence="1" key="2">
    <citation type="submission" date="2023-05" db="EMBL/GenBank/DDBJ databases">
        <authorList>
            <consortium name="Lawrence Berkeley National Laboratory"/>
            <person name="Steindorff A."/>
            <person name="Hensen N."/>
            <person name="Bonometti L."/>
            <person name="Westerberg I."/>
            <person name="Brannstrom I.O."/>
            <person name="Guillou S."/>
            <person name="Cros-Aarteil S."/>
            <person name="Calhoun S."/>
            <person name="Haridas S."/>
            <person name="Kuo A."/>
            <person name="Mondo S."/>
            <person name="Pangilinan J."/>
            <person name="Riley R."/>
            <person name="Labutti K."/>
            <person name="Andreopoulos B."/>
            <person name="Lipzen A."/>
            <person name="Chen C."/>
            <person name="Yanf M."/>
            <person name="Daum C."/>
            <person name="Ng V."/>
            <person name="Clum A."/>
            <person name="Ohm R."/>
            <person name="Martin F."/>
            <person name="Silar P."/>
            <person name="Natvig D."/>
            <person name="Lalanne C."/>
            <person name="Gautier V."/>
            <person name="Ament-Velasquez S.L."/>
            <person name="Kruys A."/>
            <person name="Hutchinson M.I."/>
            <person name="Powell A.J."/>
            <person name="Barry K."/>
            <person name="Miller A.N."/>
            <person name="Grigoriev I.V."/>
            <person name="Debuchy R."/>
            <person name="Gladieux P."/>
            <person name="Thoren M.H."/>
            <person name="Johannesson H."/>
        </authorList>
    </citation>
    <scope>NUCLEOTIDE SEQUENCE</scope>
    <source>
        <strain evidence="1">CBS 990.96</strain>
    </source>
</reference>
<gene>
    <name evidence="1" type="ORF">QBC38DRAFT_500479</name>
</gene>
<evidence type="ECO:0000313" key="1">
    <source>
        <dbReference type="EMBL" id="KAK4226271.1"/>
    </source>
</evidence>
<organism evidence="1 2">
    <name type="scientific">Podospora fimiseda</name>
    <dbReference type="NCBI Taxonomy" id="252190"/>
    <lineage>
        <taxon>Eukaryota</taxon>
        <taxon>Fungi</taxon>
        <taxon>Dikarya</taxon>
        <taxon>Ascomycota</taxon>
        <taxon>Pezizomycotina</taxon>
        <taxon>Sordariomycetes</taxon>
        <taxon>Sordariomycetidae</taxon>
        <taxon>Sordariales</taxon>
        <taxon>Podosporaceae</taxon>
        <taxon>Podospora</taxon>
    </lineage>
</organism>
<dbReference type="EMBL" id="MU865350">
    <property type="protein sequence ID" value="KAK4226271.1"/>
    <property type="molecule type" value="Genomic_DNA"/>
</dbReference>
<reference evidence="1" key="1">
    <citation type="journal article" date="2023" name="Mol. Phylogenet. Evol.">
        <title>Genome-scale phylogeny and comparative genomics of the fungal order Sordariales.</title>
        <authorList>
            <person name="Hensen N."/>
            <person name="Bonometti L."/>
            <person name="Westerberg I."/>
            <person name="Brannstrom I.O."/>
            <person name="Guillou S."/>
            <person name="Cros-Aarteil S."/>
            <person name="Calhoun S."/>
            <person name="Haridas S."/>
            <person name="Kuo A."/>
            <person name="Mondo S."/>
            <person name="Pangilinan J."/>
            <person name="Riley R."/>
            <person name="LaButti K."/>
            <person name="Andreopoulos B."/>
            <person name="Lipzen A."/>
            <person name="Chen C."/>
            <person name="Yan M."/>
            <person name="Daum C."/>
            <person name="Ng V."/>
            <person name="Clum A."/>
            <person name="Steindorff A."/>
            <person name="Ohm R.A."/>
            <person name="Martin F."/>
            <person name="Silar P."/>
            <person name="Natvig D.O."/>
            <person name="Lalanne C."/>
            <person name="Gautier V."/>
            <person name="Ament-Velasquez S.L."/>
            <person name="Kruys A."/>
            <person name="Hutchinson M.I."/>
            <person name="Powell A.J."/>
            <person name="Barry K."/>
            <person name="Miller A.N."/>
            <person name="Grigoriev I.V."/>
            <person name="Debuchy R."/>
            <person name="Gladieux P."/>
            <person name="Hiltunen Thoren M."/>
            <person name="Johannesson H."/>
        </authorList>
    </citation>
    <scope>NUCLEOTIDE SEQUENCE</scope>
    <source>
        <strain evidence="1">CBS 990.96</strain>
    </source>
</reference>
<name>A0AAN7BMX7_9PEZI</name>
<keyword evidence="2" id="KW-1185">Reference proteome</keyword>
<protein>
    <submittedName>
        <fullName evidence="1">Uncharacterized protein</fullName>
    </submittedName>
</protein>
<dbReference type="AlphaFoldDB" id="A0AAN7BMX7"/>